<dbReference type="OrthoDB" id="5392716at2759"/>
<evidence type="ECO:0000313" key="4">
    <source>
        <dbReference type="Proteomes" id="UP000027222"/>
    </source>
</evidence>
<dbReference type="InterPro" id="IPR058913">
    <property type="entry name" value="Integrase_dom_put"/>
</dbReference>
<dbReference type="EMBL" id="KL142397">
    <property type="protein sequence ID" value="KDR70412.1"/>
    <property type="molecule type" value="Genomic_DNA"/>
</dbReference>
<feature type="region of interest" description="Disordered" evidence="1">
    <location>
        <begin position="1"/>
        <end position="21"/>
    </location>
</feature>
<dbReference type="Pfam" id="PF24764">
    <property type="entry name" value="rva_4"/>
    <property type="match status" value="1"/>
</dbReference>
<reference evidence="4" key="1">
    <citation type="journal article" date="2014" name="Proc. Natl. Acad. Sci. U.S.A.">
        <title>Extensive sampling of basidiomycete genomes demonstrates inadequacy of the white-rot/brown-rot paradigm for wood decay fungi.</title>
        <authorList>
            <person name="Riley R."/>
            <person name="Salamov A.A."/>
            <person name="Brown D.W."/>
            <person name="Nagy L.G."/>
            <person name="Floudas D."/>
            <person name="Held B.W."/>
            <person name="Levasseur A."/>
            <person name="Lombard V."/>
            <person name="Morin E."/>
            <person name="Otillar R."/>
            <person name="Lindquist E.A."/>
            <person name="Sun H."/>
            <person name="LaButti K.M."/>
            <person name="Schmutz J."/>
            <person name="Jabbour D."/>
            <person name="Luo H."/>
            <person name="Baker S.E."/>
            <person name="Pisabarro A.G."/>
            <person name="Walton J.D."/>
            <person name="Blanchette R.A."/>
            <person name="Henrissat B."/>
            <person name="Martin F."/>
            <person name="Cullen D."/>
            <person name="Hibbett D.S."/>
            <person name="Grigoriev I.V."/>
        </authorList>
    </citation>
    <scope>NUCLEOTIDE SEQUENCE [LARGE SCALE GENOMIC DNA]</scope>
    <source>
        <strain evidence="4">CBS 339.88</strain>
    </source>
</reference>
<dbReference type="PANTHER" id="PTHR46177">
    <property type="entry name" value="INTEGRASE CATALYTIC DOMAIN-CONTAINING PROTEIN"/>
    <property type="match status" value="1"/>
</dbReference>
<name>A0A067SK89_GALM3</name>
<feature type="domain" description="Integrase core" evidence="2">
    <location>
        <begin position="157"/>
        <end position="334"/>
    </location>
</feature>
<dbReference type="STRING" id="685588.A0A067SK89"/>
<evidence type="ECO:0000256" key="1">
    <source>
        <dbReference type="SAM" id="MobiDB-lite"/>
    </source>
</evidence>
<proteinExistence type="predicted"/>
<keyword evidence="4" id="KW-1185">Reference proteome</keyword>
<dbReference type="PANTHER" id="PTHR46177:SF1">
    <property type="entry name" value="INTEGRASE CATALYTIC DOMAIN-CONTAINING PROTEIN"/>
    <property type="match status" value="1"/>
</dbReference>
<organism evidence="3 4">
    <name type="scientific">Galerina marginata (strain CBS 339.88)</name>
    <dbReference type="NCBI Taxonomy" id="685588"/>
    <lineage>
        <taxon>Eukaryota</taxon>
        <taxon>Fungi</taxon>
        <taxon>Dikarya</taxon>
        <taxon>Basidiomycota</taxon>
        <taxon>Agaricomycotina</taxon>
        <taxon>Agaricomycetes</taxon>
        <taxon>Agaricomycetidae</taxon>
        <taxon>Agaricales</taxon>
        <taxon>Agaricineae</taxon>
        <taxon>Strophariaceae</taxon>
        <taxon>Galerina</taxon>
    </lineage>
</organism>
<evidence type="ECO:0000313" key="3">
    <source>
        <dbReference type="EMBL" id="KDR70412.1"/>
    </source>
</evidence>
<dbReference type="HOGENOM" id="CLU_039761_0_1_1"/>
<dbReference type="Proteomes" id="UP000027222">
    <property type="component" value="Unassembled WGS sequence"/>
</dbReference>
<dbReference type="AlphaFoldDB" id="A0A067SK89"/>
<sequence length="428" mass="48934">MASSSAHNRNPKGKNQFAPVLTADDPTLQAALEKYHRGLITDNARISELLLADHGIEMKPRTVKKRRKELGLVGSRTTMKMLDPKEAEQLVLDQMDRDLARHQGPRVIRHKLAVRTGHHLTRDFVMETMQLHDSDGFEKREPMAKKIHREPKVPIGTNERWSADGHDKLYGIGFPVWAIVEDATGQWLDCWVVPSNRMGHVVLYLFLCAIEDVGGMPLQITTDCGSETTQLHAMAKALRESFHPDIDPKETPAHVYVRSVHNIAVERSWLRLRLEFGDSTVICFKQGEDDGIYLVHIPEHEQLCQWLWPKLLRKLAKEFMDSRNSYKSRLDHNKPGPSGISRNEAFSLPHKWGGRQCLLDVNMDVIRELKDIISGGEDMFRFPLVTAQFEREADKIYESLHIEDLSLCNVWSIFSAMLPLLLVAEKTF</sequence>
<accession>A0A067SK89</accession>
<gene>
    <name evidence="3" type="ORF">GALMADRAFT_230064</name>
</gene>
<protein>
    <recommendedName>
        <fullName evidence="2">Integrase core domain-containing protein</fullName>
    </recommendedName>
</protein>
<evidence type="ECO:0000259" key="2">
    <source>
        <dbReference type="Pfam" id="PF24764"/>
    </source>
</evidence>